<dbReference type="InterPro" id="IPR011645">
    <property type="entry name" value="HNOB_dom_associated"/>
</dbReference>
<evidence type="ECO:0000256" key="4">
    <source>
        <dbReference type="ARBA" id="ARBA00022741"/>
    </source>
</evidence>
<dbReference type="SMART" id="SM00388">
    <property type="entry name" value="HisKA"/>
    <property type="match status" value="1"/>
</dbReference>
<dbReference type="InterPro" id="IPR036890">
    <property type="entry name" value="HATPase_C_sf"/>
</dbReference>
<dbReference type="Pfam" id="PF07701">
    <property type="entry name" value="HNOBA"/>
    <property type="match status" value="1"/>
</dbReference>
<keyword evidence="4" id="KW-0547">Nucleotide-binding</keyword>
<feature type="domain" description="PAC" evidence="10">
    <location>
        <begin position="469"/>
        <end position="521"/>
    </location>
</feature>
<feature type="domain" description="PAC" evidence="10">
    <location>
        <begin position="341"/>
        <end position="395"/>
    </location>
</feature>
<feature type="domain" description="PAS" evidence="9">
    <location>
        <begin position="396"/>
        <end position="452"/>
    </location>
</feature>
<keyword evidence="12" id="KW-1185">Reference proteome</keyword>
<reference evidence="11 12" key="1">
    <citation type="submission" date="2019-03" db="EMBL/GenBank/DDBJ databases">
        <title>Flavobacterium TSA-D2 sp. nov., isolated from arctic soil.</title>
        <authorList>
            <person name="Chaudhary D.K."/>
        </authorList>
    </citation>
    <scope>NUCLEOTIDE SEQUENCE [LARGE SCALE GENOMIC DNA]</scope>
    <source>
        <strain evidence="11 12">TSA-D2</strain>
    </source>
</reference>
<dbReference type="Gene3D" id="3.30.450.260">
    <property type="entry name" value="Haem NO binding associated domain"/>
    <property type="match status" value="1"/>
</dbReference>
<dbReference type="InterPro" id="IPR000700">
    <property type="entry name" value="PAS-assoc_C"/>
</dbReference>
<dbReference type="CDD" id="cd00082">
    <property type="entry name" value="HisKA"/>
    <property type="match status" value="1"/>
</dbReference>
<dbReference type="Proteomes" id="UP000294597">
    <property type="component" value="Unassembled WGS sequence"/>
</dbReference>
<gene>
    <name evidence="11" type="ORF">E0F98_11065</name>
</gene>
<organism evidence="11 12">
    <name type="scientific">Flavobacterium hiemivividum</name>
    <dbReference type="NCBI Taxonomy" id="2541734"/>
    <lineage>
        <taxon>Bacteria</taxon>
        <taxon>Pseudomonadati</taxon>
        <taxon>Bacteroidota</taxon>
        <taxon>Flavobacteriia</taxon>
        <taxon>Flavobacteriales</taxon>
        <taxon>Flavobacteriaceae</taxon>
        <taxon>Flavobacterium</taxon>
    </lineage>
</organism>
<accession>A0A4R5CVB3</accession>
<dbReference type="SUPFAM" id="SSF47384">
    <property type="entry name" value="Homodimeric domain of signal transducing histidine kinase"/>
    <property type="match status" value="1"/>
</dbReference>
<dbReference type="Pfam" id="PF13426">
    <property type="entry name" value="PAS_9"/>
    <property type="match status" value="2"/>
</dbReference>
<dbReference type="Gene3D" id="3.30.565.10">
    <property type="entry name" value="Histidine kinase-like ATPase, C-terminal domain"/>
    <property type="match status" value="1"/>
</dbReference>
<dbReference type="PANTHER" id="PTHR43304">
    <property type="entry name" value="PHYTOCHROME-LIKE PROTEIN CPH1"/>
    <property type="match status" value="1"/>
</dbReference>
<keyword evidence="6" id="KW-0141">cGMP biosynthesis</keyword>
<sequence length="869" mass="100032">MEKLEFKFSDDNFNRLFPFYILIDDSLTIKSYGKSLAKICPGIEKASSFAICFEISRPYLEKPTFQELVFSNNQLTVITCKKSGISLRGQFELIESSLLFVGSPWFQSMKEVVEKKLTLHDFALHDPLLDLLHVLNNQENTSKELKELLTTINNQKNKLKLANKEIHDIALFPMQNPDPLIRLDFDGNLLKRNPAAEKLSFFIHLEKEYNAESFFKYIIKEINVDAERYTFETKCGTVDYSFVCKSLKEERYINIYGRDITEQKKNQAELERLSLVASSNENGIVFTNPDGSIFWCNDAYTNLTGYSKEFILGKTPIEIGNCEHTHKEDFSKMLLPFYRGEHFEEELIHGRKDGSYFWSRIKGQPIFDEQGNVKQYFAMLEDISLKKRYDESLEIEKSKYQNIIANMNLGLLEVDLNDVITLSNNSFSEMSGYASEELKGKKASEFLIPEERLQTIQSKNHTRTKGEADSYEVKIVNKKGEKRNWLISGAPNYDLYGNIIGSIGIHLDITEQKRQEEQLFLLSLIAEKNINAVIITDKEGTIEWANPSFLYMSGFSMEEIIGRKPGHFLQGSETNPETICYMKDCIQKGLPFNCEIINYSKNGEKYWVNIQGQALYNKNNEVVKFFAIEENITKKKELEQQREFLVDSLAKSNEELEDYASIVSHDLKSPLRSIYSLLTWIKEDNQKEFNPQTLQYLGMMENKVEKMDHLIEGILTYAKIDKTDVAMENVNTQEIVQNIINIIHIPSHTTVVIKNNLPMVKADRFRIQQLFQNIISNAVNYIDKPSGIVEVDCKSLPKHYLFSIKDNGPGIAKENQEKIFKIFQSLGSSDKSTGLGLSIVKKIIDLYHGKIWIESEIGQGATFFIKLNK</sequence>
<keyword evidence="3" id="KW-0808">Transferase</keyword>
<dbReference type="GO" id="GO:0000155">
    <property type="term" value="F:phosphorelay sensor kinase activity"/>
    <property type="evidence" value="ECO:0007669"/>
    <property type="project" value="InterPro"/>
</dbReference>
<comment type="catalytic activity">
    <reaction evidence="1">
        <text>ATP + protein L-histidine = ADP + protein N-phospho-L-histidine.</text>
        <dbReference type="EC" id="2.7.13.3"/>
    </reaction>
</comment>
<evidence type="ECO:0000313" key="12">
    <source>
        <dbReference type="Proteomes" id="UP000294597"/>
    </source>
</evidence>
<evidence type="ECO:0000256" key="6">
    <source>
        <dbReference type="ARBA" id="ARBA00023293"/>
    </source>
</evidence>
<dbReference type="InterPro" id="IPR013767">
    <property type="entry name" value="PAS_fold"/>
</dbReference>
<dbReference type="CDD" id="cd00130">
    <property type="entry name" value="PAS"/>
    <property type="match status" value="3"/>
</dbReference>
<evidence type="ECO:0000256" key="3">
    <source>
        <dbReference type="ARBA" id="ARBA00022679"/>
    </source>
</evidence>
<proteinExistence type="predicted"/>
<evidence type="ECO:0000259" key="8">
    <source>
        <dbReference type="PROSITE" id="PS50109"/>
    </source>
</evidence>
<dbReference type="RefSeq" id="WP_132111411.1">
    <property type="nucleotide sequence ID" value="NZ_SMFO01000007.1"/>
</dbReference>
<dbReference type="InterPro" id="IPR042463">
    <property type="entry name" value="HNOB_dom_associated_sf"/>
</dbReference>
<dbReference type="SUPFAM" id="SSF55874">
    <property type="entry name" value="ATPase domain of HSP90 chaperone/DNA topoisomerase II/histidine kinase"/>
    <property type="match status" value="1"/>
</dbReference>
<name>A0A4R5CVB3_9FLAO</name>
<dbReference type="InterPro" id="IPR035965">
    <property type="entry name" value="PAS-like_dom_sf"/>
</dbReference>
<evidence type="ECO:0000259" key="10">
    <source>
        <dbReference type="PROSITE" id="PS50113"/>
    </source>
</evidence>
<dbReference type="PANTHER" id="PTHR43304:SF1">
    <property type="entry name" value="PAC DOMAIN-CONTAINING PROTEIN"/>
    <property type="match status" value="1"/>
</dbReference>
<dbReference type="InterPro" id="IPR000014">
    <property type="entry name" value="PAS"/>
</dbReference>
<dbReference type="Pfam" id="PF00512">
    <property type="entry name" value="HisKA"/>
    <property type="match status" value="1"/>
</dbReference>
<feature type="coiled-coil region" evidence="7">
    <location>
        <begin position="135"/>
        <end position="165"/>
    </location>
</feature>
<dbReference type="PROSITE" id="PS50112">
    <property type="entry name" value="PAS"/>
    <property type="match status" value="3"/>
</dbReference>
<dbReference type="SMART" id="SM00086">
    <property type="entry name" value="PAC"/>
    <property type="match status" value="3"/>
</dbReference>
<dbReference type="InterPro" id="IPR003661">
    <property type="entry name" value="HisK_dim/P_dom"/>
</dbReference>
<evidence type="ECO:0000256" key="7">
    <source>
        <dbReference type="SAM" id="Coils"/>
    </source>
</evidence>
<dbReference type="GO" id="GO:0000166">
    <property type="term" value="F:nucleotide binding"/>
    <property type="evidence" value="ECO:0007669"/>
    <property type="project" value="UniProtKB-KW"/>
</dbReference>
<feature type="domain" description="PAS" evidence="9">
    <location>
        <begin position="269"/>
        <end position="317"/>
    </location>
</feature>
<comment type="caution">
    <text evidence="11">The sequence shown here is derived from an EMBL/GenBank/DDBJ whole genome shotgun (WGS) entry which is preliminary data.</text>
</comment>
<feature type="domain" description="PAS" evidence="9">
    <location>
        <begin position="518"/>
        <end position="563"/>
    </location>
</feature>
<keyword evidence="7" id="KW-0175">Coiled coil</keyword>
<dbReference type="Pfam" id="PF00989">
    <property type="entry name" value="PAS"/>
    <property type="match status" value="1"/>
</dbReference>
<evidence type="ECO:0000256" key="2">
    <source>
        <dbReference type="ARBA" id="ARBA00022553"/>
    </source>
</evidence>
<keyword evidence="5" id="KW-0418">Kinase</keyword>
<evidence type="ECO:0000256" key="1">
    <source>
        <dbReference type="ARBA" id="ARBA00000085"/>
    </source>
</evidence>
<dbReference type="PROSITE" id="PS50113">
    <property type="entry name" value="PAC"/>
    <property type="match status" value="3"/>
</dbReference>
<keyword evidence="2" id="KW-0597">Phosphoprotein</keyword>
<dbReference type="SMART" id="SM00091">
    <property type="entry name" value="PAS"/>
    <property type="match status" value="4"/>
</dbReference>
<dbReference type="AlphaFoldDB" id="A0A4R5CVB3"/>
<evidence type="ECO:0000259" key="9">
    <source>
        <dbReference type="PROSITE" id="PS50112"/>
    </source>
</evidence>
<evidence type="ECO:0000313" key="11">
    <source>
        <dbReference type="EMBL" id="TDE03607.1"/>
    </source>
</evidence>
<evidence type="ECO:0000256" key="5">
    <source>
        <dbReference type="ARBA" id="ARBA00022777"/>
    </source>
</evidence>
<dbReference type="Gene3D" id="1.10.287.130">
    <property type="match status" value="1"/>
</dbReference>
<dbReference type="InterPro" id="IPR001610">
    <property type="entry name" value="PAC"/>
</dbReference>
<dbReference type="GO" id="GO:0006355">
    <property type="term" value="P:regulation of DNA-templated transcription"/>
    <property type="evidence" value="ECO:0007669"/>
    <property type="project" value="InterPro"/>
</dbReference>
<dbReference type="EMBL" id="SMFO01000007">
    <property type="protein sequence ID" value="TDE03607.1"/>
    <property type="molecule type" value="Genomic_DNA"/>
</dbReference>
<dbReference type="SMART" id="SM00387">
    <property type="entry name" value="HATPase_c"/>
    <property type="match status" value="1"/>
</dbReference>
<dbReference type="NCBIfam" id="TIGR00229">
    <property type="entry name" value="sensory_box"/>
    <property type="match status" value="3"/>
</dbReference>
<dbReference type="InterPro" id="IPR036097">
    <property type="entry name" value="HisK_dim/P_sf"/>
</dbReference>
<dbReference type="SUPFAM" id="SSF55785">
    <property type="entry name" value="PYP-like sensor domain (PAS domain)"/>
    <property type="match status" value="3"/>
</dbReference>
<feature type="domain" description="PAC" evidence="10">
    <location>
        <begin position="590"/>
        <end position="644"/>
    </location>
</feature>
<dbReference type="GO" id="GO:0004383">
    <property type="term" value="F:guanylate cyclase activity"/>
    <property type="evidence" value="ECO:0007669"/>
    <property type="project" value="InterPro"/>
</dbReference>
<dbReference type="InterPro" id="IPR052162">
    <property type="entry name" value="Sensor_kinase/Photoreceptor"/>
</dbReference>
<dbReference type="InterPro" id="IPR004358">
    <property type="entry name" value="Sig_transdc_His_kin-like_C"/>
</dbReference>
<dbReference type="PRINTS" id="PR00344">
    <property type="entry name" value="BCTRLSENSOR"/>
</dbReference>
<dbReference type="InterPro" id="IPR003594">
    <property type="entry name" value="HATPase_dom"/>
</dbReference>
<dbReference type="InterPro" id="IPR005467">
    <property type="entry name" value="His_kinase_dom"/>
</dbReference>
<dbReference type="Gene3D" id="3.30.450.20">
    <property type="entry name" value="PAS domain"/>
    <property type="match status" value="3"/>
</dbReference>
<protein>
    <submittedName>
        <fullName evidence="11">PAS domain S-box protein</fullName>
    </submittedName>
</protein>
<dbReference type="PROSITE" id="PS50109">
    <property type="entry name" value="HIS_KIN"/>
    <property type="match status" value="1"/>
</dbReference>
<feature type="domain" description="Histidine kinase" evidence="8">
    <location>
        <begin position="662"/>
        <end position="869"/>
    </location>
</feature>
<dbReference type="Pfam" id="PF02518">
    <property type="entry name" value="HATPase_c"/>
    <property type="match status" value="1"/>
</dbReference>